<dbReference type="AlphaFoldDB" id="A0A9X7VZ29"/>
<dbReference type="KEGG" id="afx:JZ786_22880"/>
<dbReference type="SUPFAM" id="SSF88713">
    <property type="entry name" value="Glycoside hydrolase/deacetylase"/>
    <property type="match status" value="1"/>
</dbReference>
<name>A0A9X7VZ29_9BACL</name>
<sequence>MSALFIRVILFMTMLMLPRIAVLPEVQAAPKVLYLTFDDGPSERYTPEILDILRRAHVKVTFFVLGFRAEQYPQMVRRMRAEGHEIGNHGFYHEYILGKPDNWVRHDVERASQVIQKASGVNPVLYRPPGGLIDKHEMSVIQQAGHPVVFWTIDSKDWMATSNEEIITNVMSKVKPGAIILFHDGVSNSRHTAQALPTILAKCREQGYVFKVLPIHRTSLKTALVSTVPGTKAQ</sequence>
<dbReference type="PROSITE" id="PS51677">
    <property type="entry name" value="NODB"/>
    <property type="match status" value="1"/>
</dbReference>
<organism evidence="2 3">
    <name type="scientific">Alicyclobacillus mengziensis</name>
    <dbReference type="NCBI Taxonomy" id="2931921"/>
    <lineage>
        <taxon>Bacteria</taxon>
        <taxon>Bacillati</taxon>
        <taxon>Bacillota</taxon>
        <taxon>Bacilli</taxon>
        <taxon>Bacillales</taxon>
        <taxon>Alicyclobacillaceae</taxon>
        <taxon>Alicyclobacillus</taxon>
    </lineage>
</organism>
<dbReference type="InterPro" id="IPR011330">
    <property type="entry name" value="Glyco_hydro/deAcase_b/a-brl"/>
</dbReference>
<proteinExistence type="predicted"/>
<evidence type="ECO:0000313" key="3">
    <source>
        <dbReference type="Proteomes" id="UP000663505"/>
    </source>
</evidence>
<dbReference type="InterPro" id="IPR002509">
    <property type="entry name" value="NODB_dom"/>
</dbReference>
<dbReference type="PANTHER" id="PTHR10587">
    <property type="entry name" value="GLYCOSYL TRANSFERASE-RELATED"/>
    <property type="match status" value="1"/>
</dbReference>
<dbReference type="EMBL" id="CP071182">
    <property type="protein sequence ID" value="QSO47205.1"/>
    <property type="molecule type" value="Genomic_DNA"/>
</dbReference>
<dbReference type="GO" id="GO:0005975">
    <property type="term" value="P:carbohydrate metabolic process"/>
    <property type="evidence" value="ECO:0007669"/>
    <property type="project" value="InterPro"/>
</dbReference>
<dbReference type="CDD" id="cd10917">
    <property type="entry name" value="CE4_NodB_like_6s_7s"/>
    <property type="match status" value="1"/>
</dbReference>
<feature type="domain" description="NodB homology" evidence="1">
    <location>
        <begin position="31"/>
        <end position="211"/>
    </location>
</feature>
<dbReference type="Proteomes" id="UP000663505">
    <property type="component" value="Chromosome"/>
</dbReference>
<evidence type="ECO:0000259" key="1">
    <source>
        <dbReference type="PROSITE" id="PS51677"/>
    </source>
</evidence>
<gene>
    <name evidence="2" type="ORF">JZ786_22880</name>
</gene>
<dbReference type="RefSeq" id="WP_206656563.1">
    <property type="nucleotide sequence ID" value="NZ_CP071182.1"/>
</dbReference>
<protein>
    <submittedName>
        <fullName evidence="2">Polysaccharide deacetylase family protein</fullName>
    </submittedName>
</protein>
<accession>A0A9X7VZ29</accession>
<dbReference type="InterPro" id="IPR050248">
    <property type="entry name" value="Polysacc_deacetylase_ArnD"/>
</dbReference>
<dbReference type="Pfam" id="PF01522">
    <property type="entry name" value="Polysacc_deac_1"/>
    <property type="match status" value="1"/>
</dbReference>
<dbReference type="GO" id="GO:0016810">
    <property type="term" value="F:hydrolase activity, acting on carbon-nitrogen (but not peptide) bonds"/>
    <property type="evidence" value="ECO:0007669"/>
    <property type="project" value="InterPro"/>
</dbReference>
<reference evidence="2 3" key="1">
    <citation type="submission" date="2021-02" db="EMBL/GenBank/DDBJ databases">
        <title>Alicyclobacillus curvatus sp. nov. and Alicyclobacillus mengziensis sp. nov., two acidophilic bacteria isolated from acid mine drainage.</title>
        <authorList>
            <person name="Huang Y."/>
        </authorList>
    </citation>
    <scope>NUCLEOTIDE SEQUENCE [LARGE SCALE GENOMIC DNA]</scope>
    <source>
        <strain evidence="2 3">S30H14</strain>
    </source>
</reference>
<dbReference type="Gene3D" id="3.20.20.370">
    <property type="entry name" value="Glycoside hydrolase/deacetylase"/>
    <property type="match status" value="1"/>
</dbReference>
<keyword evidence="3" id="KW-1185">Reference proteome</keyword>
<evidence type="ECO:0000313" key="2">
    <source>
        <dbReference type="EMBL" id="QSO47205.1"/>
    </source>
</evidence>